<evidence type="ECO:0000256" key="6">
    <source>
        <dbReference type="SAM" id="Phobius"/>
    </source>
</evidence>
<dbReference type="PIRSF" id="PIRSF006060">
    <property type="entry name" value="AA_transporter"/>
    <property type="match status" value="1"/>
</dbReference>
<proteinExistence type="predicted"/>
<feature type="transmembrane region" description="Helical" evidence="6">
    <location>
        <begin position="126"/>
        <end position="149"/>
    </location>
</feature>
<keyword evidence="3 6" id="KW-0812">Transmembrane</keyword>
<dbReference type="PANTHER" id="PTHR42770">
    <property type="entry name" value="AMINO ACID TRANSPORTER-RELATED"/>
    <property type="match status" value="1"/>
</dbReference>
<name>A0ABW7AMF0_9ACTN</name>
<sequence>MSESRLLSEIVPDQVLPKVLRTFDLVAVYVFIIFFVSGASIIAGGGWASMSMWVIGFAVFLVPAALAVLELSGLWPAQGGVYVWAYHTLSERWAFLGGFLSWIPVILSGMITPAAAVSYLSLAFGWNLSLTANIVLQLVLLWACVAFALRRLRLTQNVSNGVFVFYALLVIGVFVAGLAVALGNGGPAVPVENLVTVDFGTYGWIFGIVLLYLVGVETPFNMGAEFTQGSSAKRMVWAGSVALAVGYLLATAGVLLSTPADKIDPVTGVARVFGELGAGWLQSVAAVGIALISLTAFTIYQSAYSRLVFVSGLEKHLPRLFTHLNARTRNPVTALLIQGAISSVGVVILYSQQSLTTVFLSLQGALTVLWLASGYFFLVPVIVARFRYADRYANDTFWRIPGGRTVAIVVSGIGILATTAGIYYTFTLPFSPDVPAGTWMLNLAVICGVTLVVAGLVYFFGRRSASRLSEDQRLAHLATLGTEGTPQ</sequence>
<feature type="transmembrane region" description="Helical" evidence="6">
    <location>
        <begin position="438"/>
        <end position="460"/>
    </location>
</feature>
<protein>
    <submittedName>
        <fullName evidence="7">APC family permease</fullName>
    </submittedName>
</protein>
<evidence type="ECO:0000256" key="4">
    <source>
        <dbReference type="ARBA" id="ARBA00022989"/>
    </source>
</evidence>
<dbReference type="InterPro" id="IPR002293">
    <property type="entry name" value="AA/rel_permease1"/>
</dbReference>
<dbReference type="Pfam" id="PF13520">
    <property type="entry name" value="AA_permease_2"/>
    <property type="match status" value="1"/>
</dbReference>
<comment type="caution">
    <text evidence="7">The sequence shown here is derived from an EMBL/GenBank/DDBJ whole genome shotgun (WGS) entry which is preliminary data.</text>
</comment>
<feature type="transmembrane region" description="Helical" evidence="6">
    <location>
        <begin position="236"/>
        <end position="260"/>
    </location>
</feature>
<dbReference type="RefSeq" id="WP_393172445.1">
    <property type="nucleotide sequence ID" value="NZ_JBICRM010000026.1"/>
</dbReference>
<feature type="transmembrane region" description="Helical" evidence="6">
    <location>
        <begin position="26"/>
        <end position="47"/>
    </location>
</feature>
<keyword evidence="5 6" id="KW-0472">Membrane</keyword>
<keyword evidence="4 6" id="KW-1133">Transmembrane helix</keyword>
<evidence type="ECO:0000313" key="7">
    <source>
        <dbReference type="EMBL" id="MFG1708208.1"/>
    </source>
</evidence>
<evidence type="ECO:0000256" key="1">
    <source>
        <dbReference type="ARBA" id="ARBA00004651"/>
    </source>
</evidence>
<feature type="transmembrane region" description="Helical" evidence="6">
    <location>
        <begin position="93"/>
        <end position="120"/>
    </location>
</feature>
<keyword evidence="8" id="KW-1185">Reference proteome</keyword>
<comment type="subcellular location">
    <subcellularLocation>
        <location evidence="1">Cell membrane</location>
        <topology evidence="1">Multi-pass membrane protein</topology>
    </subcellularLocation>
</comment>
<feature type="transmembrane region" description="Helical" evidence="6">
    <location>
        <begin position="202"/>
        <end position="224"/>
    </location>
</feature>
<dbReference type="PANTHER" id="PTHR42770:SF7">
    <property type="entry name" value="MEMBRANE PROTEIN"/>
    <property type="match status" value="1"/>
</dbReference>
<feature type="transmembrane region" description="Helical" evidence="6">
    <location>
        <begin position="280"/>
        <end position="300"/>
    </location>
</feature>
<evidence type="ECO:0000256" key="5">
    <source>
        <dbReference type="ARBA" id="ARBA00023136"/>
    </source>
</evidence>
<feature type="transmembrane region" description="Helical" evidence="6">
    <location>
        <begin position="332"/>
        <end position="350"/>
    </location>
</feature>
<gene>
    <name evidence="7" type="ORF">ACFLIM_33870</name>
</gene>
<evidence type="ECO:0000256" key="2">
    <source>
        <dbReference type="ARBA" id="ARBA00022475"/>
    </source>
</evidence>
<organism evidence="7 8">
    <name type="scientific">Nonomuraea marmarensis</name>
    <dbReference type="NCBI Taxonomy" id="3351344"/>
    <lineage>
        <taxon>Bacteria</taxon>
        <taxon>Bacillati</taxon>
        <taxon>Actinomycetota</taxon>
        <taxon>Actinomycetes</taxon>
        <taxon>Streptosporangiales</taxon>
        <taxon>Streptosporangiaceae</taxon>
        <taxon>Nonomuraea</taxon>
    </lineage>
</organism>
<keyword evidence="2" id="KW-1003">Cell membrane</keyword>
<evidence type="ECO:0000256" key="3">
    <source>
        <dbReference type="ARBA" id="ARBA00022692"/>
    </source>
</evidence>
<accession>A0ABW7AMF0</accession>
<evidence type="ECO:0000313" key="8">
    <source>
        <dbReference type="Proteomes" id="UP001603978"/>
    </source>
</evidence>
<feature type="transmembrane region" description="Helical" evidence="6">
    <location>
        <begin position="53"/>
        <end position="72"/>
    </location>
</feature>
<feature type="transmembrane region" description="Helical" evidence="6">
    <location>
        <begin position="362"/>
        <end position="384"/>
    </location>
</feature>
<dbReference type="InterPro" id="IPR050367">
    <property type="entry name" value="APC_superfamily"/>
</dbReference>
<dbReference type="Gene3D" id="1.20.1740.10">
    <property type="entry name" value="Amino acid/polyamine transporter I"/>
    <property type="match status" value="1"/>
</dbReference>
<dbReference type="Proteomes" id="UP001603978">
    <property type="component" value="Unassembled WGS sequence"/>
</dbReference>
<feature type="transmembrane region" description="Helical" evidence="6">
    <location>
        <begin position="405"/>
        <end position="426"/>
    </location>
</feature>
<feature type="transmembrane region" description="Helical" evidence="6">
    <location>
        <begin position="161"/>
        <end position="182"/>
    </location>
</feature>
<dbReference type="EMBL" id="JBICRM010000026">
    <property type="protein sequence ID" value="MFG1708208.1"/>
    <property type="molecule type" value="Genomic_DNA"/>
</dbReference>
<reference evidence="7 8" key="1">
    <citation type="submission" date="2024-10" db="EMBL/GenBank/DDBJ databases">
        <authorList>
            <person name="Topkara A.R."/>
            <person name="Saygin H."/>
        </authorList>
    </citation>
    <scope>NUCLEOTIDE SEQUENCE [LARGE SCALE GENOMIC DNA]</scope>
    <source>
        <strain evidence="7 8">M3C6</strain>
    </source>
</reference>